<feature type="signal peptide" evidence="2">
    <location>
        <begin position="1"/>
        <end position="18"/>
    </location>
</feature>
<feature type="transmembrane region" description="Helical" evidence="1">
    <location>
        <begin position="28"/>
        <end position="49"/>
    </location>
</feature>
<dbReference type="EMBL" id="HBII01028174">
    <property type="protein sequence ID" value="CAE0352881.1"/>
    <property type="molecule type" value="Transcribed_RNA"/>
</dbReference>
<name>A0A7S3NC78_9SPIT</name>
<keyword evidence="2" id="KW-0732">Signal</keyword>
<protein>
    <submittedName>
        <fullName evidence="3">Uncharacterized protein</fullName>
    </submittedName>
</protein>
<evidence type="ECO:0000313" key="3">
    <source>
        <dbReference type="EMBL" id="CAE0352881.1"/>
    </source>
</evidence>
<gene>
    <name evidence="3" type="ORF">EHAR0213_LOCUS11797</name>
</gene>
<dbReference type="AlphaFoldDB" id="A0A7S3NC78"/>
<proteinExistence type="predicted"/>
<keyword evidence="1" id="KW-0812">Transmembrane</keyword>
<keyword evidence="1" id="KW-1133">Transmembrane helix</keyword>
<keyword evidence="1" id="KW-0472">Membrane</keyword>
<organism evidence="3">
    <name type="scientific">Euplotes harpa</name>
    <dbReference type="NCBI Taxonomy" id="151035"/>
    <lineage>
        <taxon>Eukaryota</taxon>
        <taxon>Sar</taxon>
        <taxon>Alveolata</taxon>
        <taxon>Ciliophora</taxon>
        <taxon>Intramacronucleata</taxon>
        <taxon>Spirotrichea</taxon>
        <taxon>Hypotrichia</taxon>
        <taxon>Euplotida</taxon>
        <taxon>Euplotidae</taxon>
        <taxon>Euplotes</taxon>
    </lineage>
</organism>
<sequence>MIMSSLFLLLTSLGDIFSLDLGAGGNAFSFIFSLGVFGLIGILVIIGIVKMFKMPANITDVYLMTKQSKLNLIIIEFFLGLKTTK</sequence>
<feature type="chain" id="PRO_5030924298" evidence="2">
    <location>
        <begin position="19"/>
        <end position="85"/>
    </location>
</feature>
<evidence type="ECO:0000256" key="2">
    <source>
        <dbReference type="SAM" id="SignalP"/>
    </source>
</evidence>
<reference evidence="3" key="1">
    <citation type="submission" date="2021-01" db="EMBL/GenBank/DDBJ databases">
        <authorList>
            <person name="Corre E."/>
            <person name="Pelletier E."/>
            <person name="Niang G."/>
            <person name="Scheremetjew M."/>
            <person name="Finn R."/>
            <person name="Kale V."/>
            <person name="Holt S."/>
            <person name="Cochrane G."/>
            <person name="Meng A."/>
            <person name="Brown T."/>
            <person name="Cohen L."/>
        </authorList>
    </citation>
    <scope>NUCLEOTIDE SEQUENCE</scope>
    <source>
        <strain evidence="3">FSP1.4</strain>
    </source>
</reference>
<accession>A0A7S3NC78</accession>
<evidence type="ECO:0000256" key="1">
    <source>
        <dbReference type="SAM" id="Phobius"/>
    </source>
</evidence>